<dbReference type="PROSITE" id="PS50943">
    <property type="entry name" value="HTH_CROC1"/>
    <property type="match status" value="1"/>
</dbReference>
<sequence length="82" mass="9699">MKRERLISERNKKRKTQLQVAQDLDISEVYVRKLESGSVNPGRDTMFKFENYYKVDAKKLFPDIFLRFDDKKVIKDKPSASA</sequence>
<evidence type="ECO:0000313" key="2">
    <source>
        <dbReference type="EMBL" id="BCJ86506.1"/>
    </source>
</evidence>
<evidence type="ECO:0000313" key="3">
    <source>
        <dbReference type="Proteomes" id="UP000593802"/>
    </source>
</evidence>
<organism evidence="2 3">
    <name type="scientific">Effusibacillus dendaii</name>
    <dbReference type="NCBI Taxonomy" id="2743772"/>
    <lineage>
        <taxon>Bacteria</taxon>
        <taxon>Bacillati</taxon>
        <taxon>Bacillota</taxon>
        <taxon>Bacilli</taxon>
        <taxon>Bacillales</taxon>
        <taxon>Alicyclobacillaceae</taxon>
        <taxon>Effusibacillus</taxon>
    </lineage>
</organism>
<proteinExistence type="predicted"/>
<dbReference type="KEGG" id="eff:skT53_14910"/>
<evidence type="ECO:0000259" key="1">
    <source>
        <dbReference type="PROSITE" id="PS50943"/>
    </source>
</evidence>
<dbReference type="SMART" id="SM00530">
    <property type="entry name" value="HTH_XRE"/>
    <property type="match status" value="1"/>
</dbReference>
<dbReference type="Proteomes" id="UP000593802">
    <property type="component" value="Chromosome"/>
</dbReference>
<dbReference type="CDD" id="cd00093">
    <property type="entry name" value="HTH_XRE"/>
    <property type="match status" value="1"/>
</dbReference>
<name>A0A7I8DCE6_9BACL</name>
<dbReference type="RefSeq" id="WP_200760503.1">
    <property type="nucleotide sequence ID" value="NZ_AP023366.1"/>
</dbReference>
<dbReference type="Pfam" id="PF01381">
    <property type="entry name" value="HTH_3"/>
    <property type="match status" value="1"/>
</dbReference>
<dbReference type="GO" id="GO:0003677">
    <property type="term" value="F:DNA binding"/>
    <property type="evidence" value="ECO:0007669"/>
    <property type="project" value="InterPro"/>
</dbReference>
<keyword evidence="3" id="KW-1185">Reference proteome</keyword>
<dbReference type="InterPro" id="IPR010982">
    <property type="entry name" value="Lambda_DNA-bd_dom_sf"/>
</dbReference>
<gene>
    <name evidence="2" type="ORF">skT53_14910</name>
</gene>
<accession>A0A7I8DCE6</accession>
<dbReference type="Gene3D" id="1.10.260.40">
    <property type="entry name" value="lambda repressor-like DNA-binding domains"/>
    <property type="match status" value="1"/>
</dbReference>
<protein>
    <recommendedName>
        <fullName evidence="1">HTH cro/C1-type domain-containing protein</fullName>
    </recommendedName>
</protein>
<dbReference type="SUPFAM" id="SSF47413">
    <property type="entry name" value="lambda repressor-like DNA-binding domains"/>
    <property type="match status" value="1"/>
</dbReference>
<dbReference type="EMBL" id="AP023366">
    <property type="protein sequence ID" value="BCJ86506.1"/>
    <property type="molecule type" value="Genomic_DNA"/>
</dbReference>
<reference evidence="2 3" key="1">
    <citation type="submission" date="2020-08" db="EMBL/GenBank/DDBJ databases">
        <title>Complete Genome Sequence of Effusibacillus dendaii Strain skT53, Isolated from Farmland soil.</title>
        <authorList>
            <person name="Konishi T."/>
            <person name="Kawasaki H."/>
        </authorList>
    </citation>
    <scope>NUCLEOTIDE SEQUENCE [LARGE SCALE GENOMIC DNA]</scope>
    <source>
        <strain evidence="3">skT53</strain>
    </source>
</reference>
<dbReference type="AlphaFoldDB" id="A0A7I8DCE6"/>
<dbReference type="InterPro" id="IPR001387">
    <property type="entry name" value="Cro/C1-type_HTH"/>
</dbReference>
<feature type="domain" description="HTH cro/C1-type" evidence="1">
    <location>
        <begin position="6"/>
        <end position="60"/>
    </location>
</feature>